<reference evidence="1 2" key="1">
    <citation type="journal article" date="2015" name="Nature">
        <title>rRNA introns, odd ribosomes, and small enigmatic genomes across a large radiation of phyla.</title>
        <authorList>
            <person name="Brown C.T."/>
            <person name="Hug L.A."/>
            <person name="Thomas B.C."/>
            <person name="Sharon I."/>
            <person name="Castelle C.J."/>
            <person name="Singh A."/>
            <person name="Wilkins M.J."/>
            <person name="Williams K.H."/>
            <person name="Banfield J.F."/>
        </authorList>
    </citation>
    <scope>NUCLEOTIDE SEQUENCE [LARGE SCALE GENOMIC DNA]</scope>
</reference>
<proteinExistence type="predicted"/>
<dbReference type="Proteomes" id="UP000034917">
    <property type="component" value="Unassembled WGS sequence"/>
</dbReference>
<evidence type="ECO:0008006" key="3">
    <source>
        <dbReference type="Google" id="ProtNLM"/>
    </source>
</evidence>
<accession>A0A0G0GIR3</accession>
<evidence type="ECO:0000313" key="2">
    <source>
        <dbReference type="Proteomes" id="UP000034917"/>
    </source>
</evidence>
<protein>
    <recommendedName>
        <fullName evidence="3">BrnT family toxin</fullName>
    </recommendedName>
</protein>
<evidence type="ECO:0000313" key="1">
    <source>
        <dbReference type="EMBL" id="KKQ26000.1"/>
    </source>
</evidence>
<name>A0A0G0GIR3_9BACT</name>
<dbReference type="InterPro" id="IPR038573">
    <property type="entry name" value="BrnT_sf"/>
</dbReference>
<dbReference type="EMBL" id="LBSV01000004">
    <property type="protein sequence ID" value="KKQ26000.1"/>
    <property type="molecule type" value="Genomic_DNA"/>
</dbReference>
<comment type="caution">
    <text evidence="1">The sequence shown here is derived from an EMBL/GenBank/DDBJ whole genome shotgun (WGS) entry which is preliminary data.</text>
</comment>
<gene>
    <name evidence="1" type="ORF">US40_C0004G0035</name>
</gene>
<dbReference type="AlphaFoldDB" id="A0A0G0GIR3"/>
<organism evidence="1 2">
    <name type="scientific">Candidatus Roizmanbacteria bacterium GW2011_GWC2_37_13</name>
    <dbReference type="NCBI Taxonomy" id="1618486"/>
    <lineage>
        <taxon>Bacteria</taxon>
        <taxon>Candidatus Roizmaniibacteriota</taxon>
    </lineage>
</organism>
<dbReference type="Gene3D" id="3.10.450.530">
    <property type="entry name" value="Ribonuclease toxin, BrnT, of type II toxin-antitoxin system"/>
    <property type="match status" value="1"/>
</dbReference>
<sequence>MDLTLCITLYYNMKKLIWNEWNIDHIRKHNVTVNEVEEAYKNKKFEIDSYSDRKKLYGLTNKGRMMIVIVSKENNKNLYVFSARDMSRKERREYYVQTKTNATI</sequence>